<reference evidence="3 4" key="1">
    <citation type="submission" date="2019-09" db="EMBL/GenBank/DDBJ databases">
        <title>Genome sequencing of strain KACC 21233.</title>
        <authorList>
            <person name="Heo J."/>
            <person name="Kim S.-J."/>
            <person name="Kim J.-S."/>
            <person name="Hong S.-B."/>
            <person name="Kwon S.-W."/>
        </authorList>
    </citation>
    <scope>NUCLEOTIDE SEQUENCE [LARGE SCALE GENOMIC DNA]</scope>
    <source>
        <strain evidence="3 4">KACC 21233</strain>
    </source>
</reference>
<keyword evidence="2" id="KW-0812">Transmembrane</keyword>
<dbReference type="KEGG" id="acek:FLP30_04695"/>
<keyword evidence="4" id="KW-1185">Reference proteome</keyword>
<sequence length="82" mass="8309">MSNTQDTTAAPPTQAAAQPATLQAEMRSALSRPPVLTPAPATPAAPVVEVISLQEAGQMAGAMVFVLGVMALTLHAMGYAGY</sequence>
<evidence type="ECO:0000256" key="1">
    <source>
        <dbReference type="SAM" id="MobiDB-lite"/>
    </source>
</evidence>
<dbReference type="Proteomes" id="UP000324536">
    <property type="component" value="Chromosome"/>
</dbReference>
<organism evidence="3 4">
    <name type="scientific">Acetobacter vaccinii</name>
    <dbReference type="NCBI Taxonomy" id="2592655"/>
    <lineage>
        <taxon>Bacteria</taxon>
        <taxon>Pseudomonadati</taxon>
        <taxon>Pseudomonadota</taxon>
        <taxon>Alphaproteobacteria</taxon>
        <taxon>Acetobacterales</taxon>
        <taxon>Acetobacteraceae</taxon>
        <taxon>Acetobacter</taxon>
    </lineage>
</organism>
<dbReference type="AlphaFoldDB" id="A0A5C1YMC2"/>
<accession>A0A5C1YMC2</accession>
<evidence type="ECO:0000256" key="2">
    <source>
        <dbReference type="SAM" id="Phobius"/>
    </source>
</evidence>
<evidence type="ECO:0000313" key="3">
    <source>
        <dbReference type="EMBL" id="QEO17121.1"/>
    </source>
</evidence>
<feature type="region of interest" description="Disordered" evidence="1">
    <location>
        <begin position="1"/>
        <end position="41"/>
    </location>
</feature>
<feature type="transmembrane region" description="Helical" evidence="2">
    <location>
        <begin position="59"/>
        <end position="80"/>
    </location>
</feature>
<keyword evidence="2" id="KW-0472">Membrane</keyword>
<evidence type="ECO:0000313" key="4">
    <source>
        <dbReference type="Proteomes" id="UP000324536"/>
    </source>
</evidence>
<name>A0A5C1YMC2_9PROT</name>
<dbReference type="RefSeq" id="WP_149278800.1">
    <property type="nucleotide sequence ID" value="NZ_CP043506.1"/>
</dbReference>
<proteinExistence type="predicted"/>
<feature type="compositionally biased region" description="Low complexity" evidence="1">
    <location>
        <begin position="1"/>
        <end position="24"/>
    </location>
</feature>
<keyword evidence="2" id="KW-1133">Transmembrane helix</keyword>
<dbReference type="EMBL" id="CP043506">
    <property type="protein sequence ID" value="QEO17121.1"/>
    <property type="molecule type" value="Genomic_DNA"/>
</dbReference>
<gene>
    <name evidence="3" type="ORF">FLP30_04695</name>
</gene>
<protein>
    <submittedName>
        <fullName evidence="3">Uncharacterized protein</fullName>
    </submittedName>
</protein>